<accession>A0ABY6D7Z3</accession>
<dbReference type="Proteomes" id="UP001064087">
    <property type="component" value="Chromosome"/>
</dbReference>
<reference evidence="1" key="1">
    <citation type="submission" date="2022-10" db="EMBL/GenBank/DDBJ databases">
        <title>Roseovarius pelagicus sp. nov., isolated from Arctic seawater.</title>
        <authorList>
            <person name="Hong Y.W."/>
            <person name="Hwang C.Y."/>
        </authorList>
    </citation>
    <scope>NUCLEOTIDE SEQUENCE</scope>
    <source>
        <strain evidence="1">HL-MP18</strain>
    </source>
</reference>
<dbReference type="EMBL" id="CP106738">
    <property type="protein sequence ID" value="UXX82029.1"/>
    <property type="molecule type" value="Genomic_DNA"/>
</dbReference>
<organism evidence="1 2">
    <name type="scientific">Roseovarius pelagicus</name>
    <dbReference type="NCBI Taxonomy" id="2980108"/>
    <lineage>
        <taxon>Bacteria</taxon>
        <taxon>Pseudomonadati</taxon>
        <taxon>Pseudomonadota</taxon>
        <taxon>Alphaproteobacteria</taxon>
        <taxon>Rhodobacterales</taxon>
        <taxon>Roseobacteraceae</taxon>
        <taxon>Roseovarius</taxon>
    </lineage>
</organism>
<gene>
    <name evidence="1" type="ORF">N7U68_13000</name>
</gene>
<evidence type="ECO:0000313" key="1">
    <source>
        <dbReference type="EMBL" id="UXX82029.1"/>
    </source>
</evidence>
<dbReference type="RefSeq" id="WP_241188078.1">
    <property type="nucleotide sequence ID" value="NZ_CP106738.1"/>
</dbReference>
<proteinExistence type="predicted"/>
<name>A0ABY6D7Z3_9RHOB</name>
<evidence type="ECO:0008006" key="3">
    <source>
        <dbReference type="Google" id="ProtNLM"/>
    </source>
</evidence>
<protein>
    <recommendedName>
        <fullName evidence="3">Alpha 1,4-glycosyltransferase conserved region</fullName>
    </recommendedName>
</protein>
<evidence type="ECO:0000313" key="2">
    <source>
        <dbReference type="Proteomes" id="UP001064087"/>
    </source>
</evidence>
<sequence>MSGLYHIAMLWVEGPLSYVEQLCVQSFLDAGHEVTLYHYGPVSNVPEGAKLVHGDAILKRDNFIQHGRTGSLALFSDVFRYHMLTQSERTIWADTDAYCMKPFETETGHYFGWESAHHINGGVLGLPQDSDALAGLLKMSDDEYGIPFWYSDAAKAKLAAQAEAGNPVHVSELPWGIWGPHAVTAWLQRTGEDKYAFAQEVLYPVPFDLRRKMAKEGGRKAADRRLTDKTTSIHLYGRRIREFLASRPDGLPDDGSLIDALLKKHGIDPTAAPVISKRDKADAAE</sequence>
<keyword evidence="2" id="KW-1185">Reference proteome</keyword>